<keyword evidence="3 6" id="KW-1133">Transmembrane helix</keyword>
<dbReference type="PANTHER" id="PTHR15549">
    <property type="entry name" value="PAIRED IMMUNOGLOBULIN-LIKE TYPE 2 RECEPTOR"/>
    <property type="match status" value="1"/>
</dbReference>
<proteinExistence type="predicted"/>
<evidence type="ECO:0000256" key="3">
    <source>
        <dbReference type="ARBA" id="ARBA00022989"/>
    </source>
</evidence>
<dbReference type="AlphaFoldDB" id="A0AAN6IIA7"/>
<gene>
    <name evidence="7" type="ORF">EDD36DRAFT_131816</name>
</gene>
<evidence type="ECO:0000313" key="8">
    <source>
        <dbReference type="Proteomes" id="UP001203852"/>
    </source>
</evidence>
<feature type="region of interest" description="Disordered" evidence="5">
    <location>
        <begin position="321"/>
        <end position="460"/>
    </location>
</feature>
<dbReference type="EMBL" id="MU404351">
    <property type="protein sequence ID" value="KAI1616299.1"/>
    <property type="molecule type" value="Genomic_DNA"/>
</dbReference>
<accession>A0AAN6IIA7</accession>
<feature type="transmembrane region" description="Helical" evidence="6">
    <location>
        <begin position="294"/>
        <end position="316"/>
    </location>
</feature>
<evidence type="ECO:0000256" key="2">
    <source>
        <dbReference type="ARBA" id="ARBA00022692"/>
    </source>
</evidence>
<comment type="subcellular location">
    <subcellularLocation>
        <location evidence="1">Membrane</location>
        <topology evidence="1">Single-pass membrane protein</topology>
    </subcellularLocation>
</comment>
<dbReference type="GO" id="GO:0071944">
    <property type="term" value="C:cell periphery"/>
    <property type="evidence" value="ECO:0007669"/>
    <property type="project" value="UniProtKB-ARBA"/>
</dbReference>
<name>A0AAN6IIA7_9EURO</name>
<evidence type="ECO:0000256" key="5">
    <source>
        <dbReference type="SAM" id="MobiDB-lite"/>
    </source>
</evidence>
<keyword evidence="2 6" id="KW-0812">Transmembrane</keyword>
<evidence type="ECO:0000256" key="1">
    <source>
        <dbReference type="ARBA" id="ARBA00004167"/>
    </source>
</evidence>
<sequence>MSATTLNPYISNGTCYTAAGDKLGDEFVPCGNDAFGHQTCCGAGDNCLADNACFGVHGSGYGSYLTYWAGCTDPNYEDASCPKKEVDQPWVALTLCDDSDGEWAICSQSGNPSTLQAGAYCSCTNAASATVAFSDSNTLTSVCSLPTSTGQSIQFFVGHFPSSVLTTGSAAASQTSTPTSTGAGGSSSGAANSATATSGPTSTKATATAAATTSVTVFTSSATTFTSTTAPSTTTFTSNGLTFTSTTAPSTTVITSGARTVTSSFVTSTTPSAAAAGGTTGGSSHSGLSSGAKIGIGVGASLGAVMLLALLLALFLRRRKRRRPSPSKMESDGYDHGAVVGAGTEKPPAPRPSEDPPKSETEMSSAPTAYDANGQVMQEADGRAAMPWTLRSELEGSQPARKGESVPIAELPGSENYAGQQGGRDSLAVEANRQLGPGWNGPSFKLLNSGGGKEYLQDPS</sequence>
<keyword evidence="4 6" id="KW-0472">Membrane</keyword>
<dbReference type="GO" id="GO:0016020">
    <property type="term" value="C:membrane"/>
    <property type="evidence" value="ECO:0007669"/>
    <property type="project" value="UniProtKB-SubCell"/>
</dbReference>
<feature type="compositionally biased region" description="Low complexity" evidence="5">
    <location>
        <begin position="188"/>
        <end position="202"/>
    </location>
</feature>
<evidence type="ECO:0000256" key="6">
    <source>
        <dbReference type="SAM" id="Phobius"/>
    </source>
</evidence>
<organism evidence="7 8">
    <name type="scientific">Exophiala viscosa</name>
    <dbReference type="NCBI Taxonomy" id="2486360"/>
    <lineage>
        <taxon>Eukaryota</taxon>
        <taxon>Fungi</taxon>
        <taxon>Dikarya</taxon>
        <taxon>Ascomycota</taxon>
        <taxon>Pezizomycotina</taxon>
        <taxon>Eurotiomycetes</taxon>
        <taxon>Chaetothyriomycetidae</taxon>
        <taxon>Chaetothyriales</taxon>
        <taxon>Herpotrichiellaceae</taxon>
        <taxon>Exophiala</taxon>
    </lineage>
</organism>
<feature type="compositionally biased region" description="Basic and acidic residues" evidence="5">
    <location>
        <begin position="352"/>
        <end position="361"/>
    </location>
</feature>
<feature type="compositionally biased region" description="Low complexity" evidence="5">
    <location>
        <begin position="171"/>
        <end position="181"/>
    </location>
</feature>
<evidence type="ECO:0008006" key="9">
    <source>
        <dbReference type="Google" id="ProtNLM"/>
    </source>
</evidence>
<keyword evidence="8" id="KW-1185">Reference proteome</keyword>
<feature type="region of interest" description="Disordered" evidence="5">
    <location>
        <begin position="171"/>
        <end position="202"/>
    </location>
</feature>
<evidence type="ECO:0000313" key="7">
    <source>
        <dbReference type="EMBL" id="KAI1616299.1"/>
    </source>
</evidence>
<dbReference type="Proteomes" id="UP001203852">
    <property type="component" value="Unassembled WGS sequence"/>
</dbReference>
<comment type="caution">
    <text evidence="7">The sequence shown here is derived from an EMBL/GenBank/DDBJ whole genome shotgun (WGS) entry which is preliminary data.</text>
</comment>
<protein>
    <recommendedName>
        <fullName evidence="9">Mid2 domain-containing protein</fullName>
    </recommendedName>
</protein>
<dbReference type="InterPro" id="IPR051694">
    <property type="entry name" value="Immunoregulatory_rcpt-like"/>
</dbReference>
<evidence type="ECO:0000256" key="4">
    <source>
        <dbReference type="ARBA" id="ARBA00023136"/>
    </source>
</evidence>
<reference evidence="7" key="1">
    <citation type="journal article" date="2022" name="bioRxiv">
        <title>Deciphering the potential niche of two novel black yeast fungi from a biological soil crust based on their genomes, phenotypes, and melanin regulation.</title>
        <authorList>
            <consortium name="DOE Joint Genome Institute"/>
            <person name="Carr E.C."/>
            <person name="Barton Q."/>
            <person name="Grambo S."/>
            <person name="Sullivan M."/>
            <person name="Renfro C.M."/>
            <person name="Kuo A."/>
            <person name="Pangilinan J."/>
            <person name="Lipzen A."/>
            <person name="Keymanesh K."/>
            <person name="Savage E."/>
            <person name="Barry K."/>
            <person name="Grigoriev I.V."/>
            <person name="Riekhof W.R."/>
            <person name="Harris S.S."/>
        </authorList>
    </citation>
    <scope>NUCLEOTIDE SEQUENCE</scope>
    <source>
        <strain evidence="7">JF 03-4F</strain>
    </source>
</reference>